<evidence type="ECO:0000313" key="3">
    <source>
        <dbReference type="Proteomes" id="UP001627154"/>
    </source>
</evidence>
<evidence type="ECO:0000313" key="2">
    <source>
        <dbReference type="EMBL" id="KAL3396934.1"/>
    </source>
</evidence>
<sequence length="122" mass="14062">MNIKWLGMFSAFLSAFCVNLVDLRHFDTFGVYMIYGVLAPAWAIVYWFVGANCDLEILNRAPGFKPKVPWRAMLTSLPVGCLIVFHSLYFFTQLCTLRDYSTFHWMAVLANVNLTSIIIRRI</sequence>
<keyword evidence="1" id="KW-0812">Transmembrane</keyword>
<feature type="transmembrane region" description="Helical" evidence="1">
    <location>
        <begin position="30"/>
        <end position="49"/>
    </location>
</feature>
<name>A0ABD2WVT6_9HYME</name>
<keyword evidence="1" id="KW-1133">Transmembrane helix</keyword>
<feature type="transmembrane region" description="Helical" evidence="1">
    <location>
        <begin position="103"/>
        <end position="119"/>
    </location>
</feature>
<reference evidence="2 3" key="1">
    <citation type="journal article" date="2024" name="bioRxiv">
        <title>A reference genome for Trichogramma kaykai: A tiny desert-dwelling parasitoid wasp with competing sex-ratio distorters.</title>
        <authorList>
            <person name="Culotta J."/>
            <person name="Lindsey A.R."/>
        </authorList>
    </citation>
    <scope>NUCLEOTIDE SEQUENCE [LARGE SCALE GENOMIC DNA]</scope>
    <source>
        <strain evidence="2 3">KSX58</strain>
    </source>
</reference>
<keyword evidence="1" id="KW-0472">Membrane</keyword>
<gene>
    <name evidence="2" type="ORF">TKK_008986</name>
</gene>
<dbReference type="AlphaFoldDB" id="A0ABD2WVT6"/>
<protein>
    <submittedName>
        <fullName evidence="2">Uncharacterized protein</fullName>
    </submittedName>
</protein>
<organism evidence="2 3">
    <name type="scientific">Trichogramma kaykai</name>
    <dbReference type="NCBI Taxonomy" id="54128"/>
    <lineage>
        <taxon>Eukaryota</taxon>
        <taxon>Metazoa</taxon>
        <taxon>Ecdysozoa</taxon>
        <taxon>Arthropoda</taxon>
        <taxon>Hexapoda</taxon>
        <taxon>Insecta</taxon>
        <taxon>Pterygota</taxon>
        <taxon>Neoptera</taxon>
        <taxon>Endopterygota</taxon>
        <taxon>Hymenoptera</taxon>
        <taxon>Apocrita</taxon>
        <taxon>Proctotrupomorpha</taxon>
        <taxon>Chalcidoidea</taxon>
        <taxon>Trichogrammatidae</taxon>
        <taxon>Trichogramma</taxon>
    </lineage>
</organism>
<proteinExistence type="predicted"/>
<evidence type="ECO:0000256" key="1">
    <source>
        <dbReference type="SAM" id="Phobius"/>
    </source>
</evidence>
<dbReference type="Proteomes" id="UP001627154">
    <property type="component" value="Unassembled WGS sequence"/>
</dbReference>
<dbReference type="EMBL" id="JBJJXI010000067">
    <property type="protein sequence ID" value="KAL3396934.1"/>
    <property type="molecule type" value="Genomic_DNA"/>
</dbReference>
<keyword evidence="3" id="KW-1185">Reference proteome</keyword>
<comment type="caution">
    <text evidence="2">The sequence shown here is derived from an EMBL/GenBank/DDBJ whole genome shotgun (WGS) entry which is preliminary data.</text>
</comment>
<feature type="transmembrane region" description="Helical" evidence="1">
    <location>
        <begin position="70"/>
        <end position="91"/>
    </location>
</feature>
<accession>A0ABD2WVT6</accession>